<evidence type="ECO:0000259" key="1">
    <source>
        <dbReference type="Pfam" id="PF05709"/>
    </source>
</evidence>
<dbReference type="PATRIC" id="fig|1265822.4.peg.1149"/>
<reference evidence="2 3" key="1">
    <citation type="submission" date="2012-12" db="EMBL/GenBank/DDBJ databases">
        <title>Novel taxa of Listeriaceae from agricultural environments in the United States.</title>
        <authorList>
            <person name="den Bakker H.C."/>
            <person name="Allred A."/>
            <person name="Warchocki S."/>
            <person name="Wright E.M."/>
            <person name="Burrell A."/>
            <person name="Nightingale K.K."/>
            <person name="Kephart D."/>
            <person name="Wiedmann M."/>
        </authorList>
    </citation>
    <scope>NUCLEOTIDE SEQUENCE [LARGE SCALE GENOMIC DNA]</scope>
    <source>
        <strain evidence="2 3">FSL S10-1203</strain>
    </source>
</reference>
<dbReference type="AlphaFoldDB" id="W7DNN4"/>
<dbReference type="RefSeq" id="WP_036062810.1">
    <property type="nucleotide sequence ID" value="NZ_AODM01000016.1"/>
</dbReference>
<evidence type="ECO:0000313" key="3">
    <source>
        <dbReference type="Proteomes" id="UP000019241"/>
    </source>
</evidence>
<protein>
    <recommendedName>
        <fullName evidence="1">Siphovirus-type tail component RIFT-related domain-containing protein</fullName>
    </recommendedName>
</protein>
<dbReference type="InterPro" id="IPR008841">
    <property type="entry name" value="Siphovirus-type_tail_N"/>
</dbReference>
<accession>W7DNN4</accession>
<feature type="domain" description="Siphovirus-type tail component RIFT-related" evidence="1">
    <location>
        <begin position="37"/>
        <end position="130"/>
    </location>
</feature>
<name>W7DNN4_9LIST</name>
<dbReference type="Proteomes" id="UP000019241">
    <property type="component" value="Unassembled WGS sequence"/>
</dbReference>
<organism evidence="2 3">
    <name type="scientific">Listeria fleischmannii FSL S10-1203</name>
    <dbReference type="NCBI Taxonomy" id="1265822"/>
    <lineage>
        <taxon>Bacteria</taxon>
        <taxon>Bacillati</taxon>
        <taxon>Bacillota</taxon>
        <taxon>Bacilli</taxon>
        <taxon>Bacillales</taxon>
        <taxon>Listeriaceae</taxon>
        <taxon>Listeria</taxon>
    </lineage>
</organism>
<evidence type="ECO:0000313" key="2">
    <source>
        <dbReference type="EMBL" id="EUJ59560.1"/>
    </source>
</evidence>
<sequence>MPKNEGWFRIIKDTEIIELTSQYPITAREFRTTSPTASIPRIQMTGSDGAITYTPSYEPFILEISCTLEATDNYDYHLILAELKSILCGQDIYYIQHEKLPARRYEVDECKIEEPERFRKDAANFTLSFTVFKGVSESLYTSTTPLTYDAEAWGVGLNLPQGEEVAYIFSELVIFDVYNPSDVRINPRVHPFSIALTCESVTGANVRIYNRTNGTLFEMKKPLTKSDVLHLNGVYPYLNDVRCGIDTNHGLITLERGWNRVQVINATNITIAFDFPFYYRG</sequence>
<proteinExistence type="predicted"/>
<comment type="caution">
    <text evidence="2">The sequence shown here is derived from an EMBL/GenBank/DDBJ whole genome shotgun (WGS) entry which is preliminary data.</text>
</comment>
<dbReference type="Pfam" id="PF05709">
    <property type="entry name" value="Sipho_tail"/>
    <property type="match status" value="1"/>
</dbReference>
<dbReference type="EMBL" id="AODM01000016">
    <property type="protein sequence ID" value="EUJ59560.1"/>
    <property type="molecule type" value="Genomic_DNA"/>
</dbReference>
<gene>
    <name evidence="2" type="ORF">MCOL2_05650</name>
</gene>
<dbReference type="Gene3D" id="2.40.30.200">
    <property type="match status" value="1"/>
</dbReference>